<reference evidence="1" key="1">
    <citation type="submission" date="2017-07" db="EMBL/GenBank/DDBJ databases">
        <title>Taro Niue Genome Assembly and Annotation.</title>
        <authorList>
            <person name="Atibalentja N."/>
            <person name="Keating K."/>
            <person name="Fields C.J."/>
        </authorList>
    </citation>
    <scope>NUCLEOTIDE SEQUENCE</scope>
    <source>
        <strain evidence="1">Niue_2</strain>
        <tissue evidence="1">Leaf</tissue>
    </source>
</reference>
<evidence type="ECO:0000313" key="2">
    <source>
        <dbReference type="Proteomes" id="UP000652761"/>
    </source>
</evidence>
<sequence>MLCFDGIRIASSSSSFAALQLNLLPCLAQQASLQRFPSIPTSFLLKGWPATSGDGARSGKPPLAAKKLLLEVYGLSCLWGTRNMGCVDTLSRTDKKVFWELDLVSTPLEAVSTHSTNPSTGFSGNWD</sequence>
<accession>A0A843VMN2</accession>
<name>A0A843VMN2_COLES</name>
<keyword evidence="2" id="KW-1185">Reference proteome</keyword>
<gene>
    <name evidence="1" type="ORF">Taro_027094</name>
</gene>
<evidence type="ECO:0000313" key="1">
    <source>
        <dbReference type="EMBL" id="MQL94444.1"/>
    </source>
</evidence>
<organism evidence="1 2">
    <name type="scientific">Colocasia esculenta</name>
    <name type="common">Wild taro</name>
    <name type="synonym">Arum esculentum</name>
    <dbReference type="NCBI Taxonomy" id="4460"/>
    <lineage>
        <taxon>Eukaryota</taxon>
        <taxon>Viridiplantae</taxon>
        <taxon>Streptophyta</taxon>
        <taxon>Embryophyta</taxon>
        <taxon>Tracheophyta</taxon>
        <taxon>Spermatophyta</taxon>
        <taxon>Magnoliopsida</taxon>
        <taxon>Liliopsida</taxon>
        <taxon>Araceae</taxon>
        <taxon>Aroideae</taxon>
        <taxon>Colocasieae</taxon>
        <taxon>Colocasia</taxon>
    </lineage>
</organism>
<dbReference type="Proteomes" id="UP000652761">
    <property type="component" value="Unassembled WGS sequence"/>
</dbReference>
<proteinExistence type="predicted"/>
<dbReference type="AlphaFoldDB" id="A0A843VMN2"/>
<protein>
    <submittedName>
        <fullName evidence="1">Uncharacterized protein</fullName>
    </submittedName>
</protein>
<dbReference type="EMBL" id="NMUH01001677">
    <property type="protein sequence ID" value="MQL94444.1"/>
    <property type="molecule type" value="Genomic_DNA"/>
</dbReference>
<comment type="caution">
    <text evidence="1">The sequence shown here is derived from an EMBL/GenBank/DDBJ whole genome shotgun (WGS) entry which is preliminary data.</text>
</comment>